<dbReference type="CDD" id="cd00086">
    <property type="entry name" value="homeodomain"/>
    <property type="match status" value="1"/>
</dbReference>
<dbReference type="InterPro" id="IPR001356">
    <property type="entry name" value="HD"/>
</dbReference>
<keyword evidence="3 5" id="KW-0371">Homeobox</keyword>
<feature type="domain" description="Homeobox" evidence="7">
    <location>
        <begin position="137"/>
        <end position="197"/>
    </location>
</feature>
<evidence type="ECO:0000313" key="9">
    <source>
        <dbReference type="Proteomes" id="UP000069940"/>
    </source>
</evidence>
<dbReference type="SUPFAM" id="SSF46689">
    <property type="entry name" value="Homeodomain-like"/>
    <property type="match status" value="1"/>
</dbReference>
<reference evidence="9" key="1">
    <citation type="journal article" date="2015" name="Proc. Natl. Acad. Sci. U.S.A.">
        <title>Genome sequence of the Asian Tiger mosquito, Aedes albopictus, reveals insights into its biology, genetics, and evolution.</title>
        <authorList>
            <person name="Chen X.G."/>
            <person name="Jiang X."/>
            <person name="Gu J."/>
            <person name="Xu M."/>
            <person name="Wu Y."/>
            <person name="Deng Y."/>
            <person name="Zhang C."/>
            <person name="Bonizzoni M."/>
            <person name="Dermauw W."/>
            <person name="Vontas J."/>
            <person name="Armbruster P."/>
            <person name="Huang X."/>
            <person name="Yang Y."/>
            <person name="Zhang H."/>
            <person name="He W."/>
            <person name="Peng H."/>
            <person name="Liu Y."/>
            <person name="Wu K."/>
            <person name="Chen J."/>
            <person name="Lirakis M."/>
            <person name="Topalis P."/>
            <person name="Van Leeuwen T."/>
            <person name="Hall A.B."/>
            <person name="Jiang X."/>
            <person name="Thorpe C."/>
            <person name="Mueller R.L."/>
            <person name="Sun C."/>
            <person name="Waterhouse R.M."/>
            <person name="Yan G."/>
            <person name="Tu Z.J."/>
            <person name="Fang X."/>
            <person name="James A.A."/>
        </authorList>
    </citation>
    <scope>NUCLEOTIDE SEQUENCE [LARGE SCALE GENOMIC DNA]</scope>
    <source>
        <strain evidence="9">Foshan</strain>
    </source>
</reference>
<evidence type="ECO:0000259" key="7">
    <source>
        <dbReference type="PROSITE" id="PS50071"/>
    </source>
</evidence>
<dbReference type="InterPro" id="IPR000047">
    <property type="entry name" value="HTH_motif"/>
</dbReference>
<protein>
    <recommendedName>
        <fullName evidence="7">Homeobox domain-containing protein</fullName>
    </recommendedName>
</protein>
<keyword evidence="4 5" id="KW-0539">Nucleus</keyword>
<feature type="DNA-binding region" description="Homeobox" evidence="5">
    <location>
        <begin position="139"/>
        <end position="198"/>
    </location>
</feature>
<name>A0ABM1ZH38_AEDAL</name>
<evidence type="ECO:0000256" key="4">
    <source>
        <dbReference type="ARBA" id="ARBA00023242"/>
    </source>
</evidence>
<evidence type="ECO:0000313" key="8">
    <source>
        <dbReference type="EnsemblMetazoa" id="AALFPA23_018429.P27037"/>
    </source>
</evidence>
<dbReference type="PANTHER" id="PTHR24329:SF543">
    <property type="entry name" value="FI01017P-RELATED"/>
    <property type="match status" value="1"/>
</dbReference>
<organism evidence="8 9">
    <name type="scientific">Aedes albopictus</name>
    <name type="common">Asian tiger mosquito</name>
    <name type="synonym">Stegomyia albopicta</name>
    <dbReference type="NCBI Taxonomy" id="7160"/>
    <lineage>
        <taxon>Eukaryota</taxon>
        <taxon>Metazoa</taxon>
        <taxon>Ecdysozoa</taxon>
        <taxon>Arthropoda</taxon>
        <taxon>Hexapoda</taxon>
        <taxon>Insecta</taxon>
        <taxon>Pterygota</taxon>
        <taxon>Neoptera</taxon>
        <taxon>Endopterygota</taxon>
        <taxon>Diptera</taxon>
        <taxon>Nematocera</taxon>
        <taxon>Culicoidea</taxon>
        <taxon>Culicidae</taxon>
        <taxon>Culicinae</taxon>
        <taxon>Aedini</taxon>
        <taxon>Aedes</taxon>
        <taxon>Stegomyia</taxon>
    </lineage>
</organism>
<reference evidence="8" key="2">
    <citation type="submission" date="2025-05" db="UniProtKB">
        <authorList>
            <consortium name="EnsemblMetazoa"/>
        </authorList>
    </citation>
    <scope>IDENTIFICATION</scope>
    <source>
        <strain evidence="8">Foshan</strain>
    </source>
</reference>
<dbReference type="InterPro" id="IPR009057">
    <property type="entry name" value="Homeodomain-like_sf"/>
</dbReference>
<dbReference type="Proteomes" id="UP000069940">
    <property type="component" value="Unassembled WGS sequence"/>
</dbReference>
<comment type="subcellular location">
    <subcellularLocation>
        <location evidence="1 5 6">Nucleus</location>
    </subcellularLocation>
</comment>
<dbReference type="EnsemblMetazoa" id="AALFPA23_018429.R27037">
    <property type="protein sequence ID" value="AALFPA23_018429.P27037"/>
    <property type="gene ID" value="AALFPA23_018429"/>
</dbReference>
<dbReference type="PRINTS" id="PR00031">
    <property type="entry name" value="HTHREPRESSR"/>
</dbReference>
<dbReference type="Gene3D" id="1.10.10.60">
    <property type="entry name" value="Homeodomain-like"/>
    <property type="match status" value="1"/>
</dbReference>
<evidence type="ECO:0000256" key="2">
    <source>
        <dbReference type="ARBA" id="ARBA00023125"/>
    </source>
</evidence>
<dbReference type="PROSITE" id="PS50071">
    <property type="entry name" value="HOMEOBOX_2"/>
    <property type="match status" value="1"/>
</dbReference>
<dbReference type="GeneID" id="134291248"/>
<evidence type="ECO:0000256" key="1">
    <source>
        <dbReference type="ARBA" id="ARBA00004123"/>
    </source>
</evidence>
<evidence type="ECO:0000256" key="5">
    <source>
        <dbReference type="PROSITE-ProRule" id="PRU00108"/>
    </source>
</evidence>
<keyword evidence="2 5" id="KW-0238">DNA-binding</keyword>
<evidence type="ECO:0000256" key="3">
    <source>
        <dbReference type="ARBA" id="ARBA00023155"/>
    </source>
</evidence>
<accession>A0ABM1ZH38</accession>
<dbReference type="Pfam" id="PF00046">
    <property type="entry name" value="Homeodomain"/>
    <property type="match status" value="1"/>
</dbReference>
<keyword evidence="9" id="KW-1185">Reference proteome</keyword>
<sequence>MENNKSIGNFPIINDGLPNSAVMPTLLFRSEEVFNANHHDTSANVSSFDEFKSVDHTKDVTLVRSFSETVCLKQLEDKCVISSDTCSDGSSIQRGNNSFKRFSVDNLLQNSRFRNYKDNEQQAEKSRQVIPGLSPNKKLRRNRTTFSSDQLSALEQIFERTHYPDAFLREEIASKVGLSEARVQVWFQNRRAKFRRNERNISVSSQSLCTISPAINFAKAPKTVRPSNVDQFESSTSYKQTILSNAQRLGSIPYSEIMSSHEANSCNFHASNYSTTGMPNYQFPTFKY</sequence>
<dbReference type="SMART" id="SM00389">
    <property type="entry name" value="HOX"/>
    <property type="match status" value="1"/>
</dbReference>
<dbReference type="InterPro" id="IPR050649">
    <property type="entry name" value="Paired_Homeobox_TFs"/>
</dbReference>
<dbReference type="InterPro" id="IPR017970">
    <property type="entry name" value="Homeobox_CS"/>
</dbReference>
<dbReference type="PANTHER" id="PTHR24329">
    <property type="entry name" value="HOMEOBOX PROTEIN ARISTALESS"/>
    <property type="match status" value="1"/>
</dbReference>
<dbReference type="PROSITE" id="PS00027">
    <property type="entry name" value="HOMEOBOX_1"/>
    <property type="match status" value="1"/>
</dbReference>
<proteinExistence type="predicted"/>
<dbReference type="RefSeq" id="XP_062714734.1">
    <property type="nucleotide sequence ID" value="XM_062858750.1"/>
</dbReference>
<evidence type="ECO:0000256" key="6">
    <source>
        <dbReference type="RuleBase" id="RU000682"/>
    </source>
</evidence>